<proteinExistence type="predicted"/>
<reference evidence="1" key="1">
    <citation type="submission" date="2022-01" db="EMBL/GenBank/DDBJ databases">
        <authorList>
            <person name="Criscuolo A."/>
        </authorList>
    </citation>
    <scope>NUCLEOTIDE SEQUENCE</scope>
    <source>
        <strain evidence="1">CIP111891</strain>
    </source>
</reference>
<dbReference type="SUPFAM" id="SSF63825">
    <property type="entry name" value="YWTD domain"/>
    <property type="match status" value="1"/>
</dbReference>
<dbReference type="EMBL" id="CAKMMW010000023">
    <property type="protein sequence ID" value="CAH1224109.1"/>
    <property type="molecule type" value="Genomic_DNA"/>
</dbReference>
<evidence type="ECO:0000313" key="1">
    <source>
        <dbReference type="EMBL" id="CAH1224109.1"/>
    </source>
</evidence>
<dbReference type="PROSITE" id="PS51257">
    <property type="entry name" value="PROKAR_LIPOPROTEIN"/>
    <property type="match status" value="1"/>
</dbReference>
<keyword evidence="2" id="KW-1185">Reference proteome</keyword>
<gene>
    <name evidence="1" type="ORF">PAECIP111891_05629</name>
</gene>
<name>A0ABM9CW51_9BACL</name>
<protein>
    <recommendedName>
        <fullName evidence="3">Lipoprotein</fullName>
    </recommendedName>
</protein>
<dbReference type="Proteomes" id="UP000838821">
    <property type="component" value="Unassembled WGS sequence"/>
</dbReference>
<evidence type="ECO:0000313" key="2">
    <source>
        <dbReference type="Proteomes" id="UP000838821"/>
    </source>
</evidence>
<organism evidence="1 2">
    <name type="scientific">Paenibacillus allorhizoplanae</name>
    <dbReference type="NCBI Taxonomy" id="2905648"/>
    <lineage>
        <taxon>Bacteria</taxon>
        <taxon>Bacillati</taxon>
        <taxon>Bacillota</taxon>
        <taxon>Bacilli</taxon>
        <taxon>Bacillales</taxon>
        <taxon>Paenibacillaceae</taxon>
        <taxon>Paenibacillus</taxon>
    </lineage>
</organism>
<evidence type="ECO:0008006" key="3">
    <source>
        <dbReference type="Google" id="ProtNLM"/>
    </source>
</evidence>
<sequence>MTRIHFAYVVVVAGLIALTTAGCQKPIAIANAKVIPSATPIEEVATPKQVMNTMTGITQEEAGIKIRVDMPEIRTFLEKSKQGPVIPALKQNAIPQGMAYLEEKNWLLVTHYREDGKPSIISVIDEKSGEMVKALEIFKNETTPYTGHAGGVTVSNKYIWISSESNAYYFPKEDLLKADKAGKIVFKGAVQTDTRASFNAFADGILWVGEFAQGASYPTDVSHYMTNRDEKEHKAWAVGYKLDPSTDLPSASKLQASGPVVPDMIISLPDSVQGMYLDKGSLWLSQSYGRNSISDLTRYKNNLSDKPHTTVKLGQSEVPVWFLDNKNKMEKMEIAPMAEGIFKWKGHMYILFESGATKYKTSTTYALERIYMLPWSE</sequence>
<accession>A0ABM9CW51</accession>
<comment type="caution">
    <text evidence="1">The sequence shown here is derived from an EMBL/GenBank/DDBJ whole genome shotgun (WGS) entry which is preliminary data.</text>
</comment>
<dbReference type="RefSeq" id="WP_236291771.1">
    <property type="nucleotide sequence ID" value="NZ_CAKMMW010000023.1"/>
</dbReference>